<gene>
    <name evidence="1" type="ORF">SAMN05216360_102466</name>
</gene>
<reference evidence="2" key="1">
    <citation type="submission" date="2016-10" db="EMBL/GenBank/DDBJ databases">
        <authorList>
            <person name="Varghese N."/>
            <person name="Submissions S."/>
        </authorList>
    </citation>
    <scope>NUCLEOTIDE SEQUENCE [LARGE SCALE GENOMIC DNA]</scope>
    <source>
        <strain evidence="2">BL47</strain>
    </source>
</reference>
<accession>A0A1G9UAG2</accession>
<sequence>MTARPPIAFGTTWRLAGVYKRYGHDLDLWLADEPTTAFSDAYCGAKEIMTTSGYSWTDRGHDRPNLAACWWDLGAPIHLCDLANAADRAITEAAAARAEKARAAEERLADEVAEVAPKAAPIRAELAAMIADRPWAMGRQLAEARELVALADWTRHGLQCADRLLSNATGNIARAAERLGRTPPATWFARAEDADVRAAALSACRILSALDSDWAAIENGRG</sequence>
<dbReference type="Proteomes" id="UP000198704">
    <property type="component" value="Unassembled WGS sequence"/>
</dbReference>
<keyword evidence="2" id="KW-1185">Reference proteome</keyword>
<dbReference type="AlphaFoldDB" id="A0A1G9UAG2"/>
<name>A0A1G9UAG2_9HYPH</name>
<protein>
    <submittedName>
        <fullName evidence="1">Uncharacterized protein</fullName>
    </submittedName>
</protein>
<organism evidence="1 2">
    <name type="scientific">Methylobacterium phyllostachyos</name>
    <dbReference type="NCBI Taxonomy" id="582672"/>
    <lineage>
        <taxon>Bacteria</taxon>
        <taxon>Pseudomonadati</taxon>
        <taxon>Pseudomonadota</taxon>
        <taxon>Alphaproteobacteria</taxon>
        <taxon>Hyphomicrobiales</taxon>
        <taxon>Methylobacteriaceae</taxon>
        <taxon>Methylobacterium</taxon>
    </lineage>
</organism>
<dbReference type="STRING" id="582672.SAMN05216360_102466"/>
<evidence type="ECO:0000313" key="2">
    <source>
        <dbReference type="Proteomes" id="UP000198704"/>
    </source>
</evidence>
<dbReference type="RefSeq" id="WP_244507435.1">
    <property type="nucleotide sequence ID" value="NZ_FNHS01000002.1"/>
</dbReference>
<evidence type="ECO:0000313" key="1">
    <source>
        <dbReference type="EMBL" id="SDM56822.1"/>
    </source>
</evidence>
<proteinExistence type="predicted"/>
<dbReference type="EMBL" id="FNHS01000002">
    <property type="protein sequence ID" value="SDM56822.1"/>
    <property type="molecule type" value="Genomic_DNA"/>
</dbReference>